<dbReference type="SUPFAM" id="SSF48452">
    <property type="entry name" value="TPR-like"/>
    <property type="match status" value="1"/>
</dbReference>
<dbReference type="AlphaFoldDB" id="A0A1G6XBK7"/>
<keyword evidence="2" id="KW-1185">Reference proteome</keyword>
<dbReference type="InterPro" id="IPR041662">
    <property type="entry name" value="SusD-like_2"/>
</dbReference>
<organism evidence="1 2">
    <name type="scientific">Niabella drilacis (strain DSM 25811 / CCM 8410 / CCUG 62505 / LMG 26954 / E90)</name>
    <dbReference type="NCBI Taxonomy" id="1285928"/>
    <lineage>
        <taxon>Bacteria</taxon>
        <taxon>Pseudomonadati</taxon>
        <taxon>Bacteroidota</taxon>
        <taxon>Chitinophagia</taxon>
        <taxon>Chitinophagales</taxon>
        <taxon>Chitinophagaceae</taxon>
        <taxon>Niabella</taxon>
    </lineage>
</organism>
<accession>A0A1G6XBK7</accession>
<sequence>MKTNRDKIFFSFFILMAVAALVSCTKKYVDINTNPNASTAASPQSLLAPTLMNLVSGNLGRNVRINNEFMQVTVTTADSREFHRYEVKPSESDAQWRLWYLQLTNIRDIYRNAEKTQQAGYKTFQGISLILDAWVGSLLTDMYGDVPYSESNLGYEEQNLTPVFDSQKSIYELIFNKLEAADTLLKLNAAVPSEFEYADPIFKCSPDLWRRFGNSLYLRLLMRVAHKTDIDARERIYKIVEEQAANYPLMTDNSGSAILKFTGVTPFQSPFATTRDFDFNGDKGYSEFFINNLVTLKDPRLPVWATEASLGVYGGMQSGYVQGNIPDRQSTLQLALKTEPLLGNIMNYAEVQFLLAEAALKGYISKPYRPYYQNGVKASVELWGKTIDTATYFKTPLASIDSAATDTDKLKRIHLQKYFAMMFTDFQQWYEYRRTGALDLYIGPGLQNGSKMPSRMVYPTLVQTLNRANYDKAVAAMGGNGINQKVWWQQ</sequence>
<dbReference type="Gene3D" id="1.25.40.390">
    <property type="match status" value="1"/>
</dbReference>
<dbReference type="EMBL" id="FMZO01000013">
    <property type="protein sequence ID" value="SDD75589.1"/>
    <property type="molecule type" value="Genomic_DNA"/>
</dbReference>
<gene>
    <name evidence="1" type="ORF">SAMN04487894_11317</name>
</gene>
<protein>
    <submittedName>
        <fullName evidence="1">Starch-binding associating with outer membrane</fullName>
    </submittedName>
</protein>
<dbReference type="Proteomes" id="UP000198757">
    <property type="component" value="Unassembled WGS sequence"/>
</dbReference>
<dbReference type="OrthoDB" id="9766256at2"/>
<name>A0A1G6XBK7_NIADE</name>
<dbReference type="STRING" id="1285928.SAMN04487894_11317"/>
<dbReference type="PROSITE" id="PS51257">
    <property type="entry name" value="PROKAR_LIPOPROTEIN"/>
    <property type="match status" value="1"/>
</dbReference>
<evidence type="ECO:0000313" key="1">
    <source>
        <dbReference type="EMBL" id="SDD75589.1"/>
    </source>
</evidence>
<dbReference type="Pfam" id="PF12771">
    <property type="entry name" value="SusD-like_2"/>
    <property type="match status" value="1"/>
</dbReference>
<reference evidence="2" key="1">
    <citation type="submission" date="2016-10" db="EMBL/GenBank/DDBJ databases">
        <authorList>
            <person name="Varghese N."/>
            <person name="Submissions S."/>
        </authorList>
    </citation>
    <scope>NUCLEOTIDE SEQUENCE [LARGE SCALE GENOMIC DNA]</scope>
    <source>
        <strain evidence="2">DSM 25811 / CCM 8410 / LMG 26954 / E90</strain>
    </source>
</reference>
<proteinExistence type="predicted"/>
<dbReference type="RefSeq" id="WP_090391870.1">
    <property type="nucleotide sequence ID" value="NZ_FMZO01000013.1"/>
</dbReference>
<evidence type="ECO:0000313" key="2">
    <source>
        <dbReference type="Proteomes" id="UP000198757"/>
    </source>
</evidence>
<dbReference type="InterPro" id="IPR011990">
    <property type="entry name" value="TPR-like_helical_dom_sf"/>
</dbReference>